<proteinExistence type="inferred from homology"/>
<comment type="similarity">
    <text evidence="9 11">Belongs to the TonB-dependent receptor family.</text>
</comment>
<dbReference type="InterPro" id="IPR000531">
    <property type="entry name" value="Beta-barrel_TonB"/>
</dbReference>
<dbReference type="Pfam" id="PF07715">
    <property type="entry name" value="Plug"/>
    <property type="match status" value="1"/>
</dbReference>
<dbReference type="Pfam" id="PF00593">
    <property type="entry name" value="TonB_dep_Rec_b-barrel"/>
    <property type="match status" value="1"/>
</dbReference>
<feature type="short sequence motif" description="TonB C-terminal box" evidence="10">
    <location>
        <begin position="676"/>
        <end position="693"/>
    </location>
</feature>
<accession>Q6FEH3</accession>
<sequence>MIGFWSITMLTRSHVFALSILSLSIQHVFAQNSPSDAAVNDLPTIELQAQASPKQPFNEAAGDASVGRDQLIQGATTIGNALNGQSGVYSAQYTGGVSRPVIRGLDGARVKITQNGGDTLDVSSVSPDHAVTVDPNASDQIQILKGPEALLYGAGSVGGLVNVIDHKIPSKMPDNGYEGQLGVRYNTGDDGLVYSGDSTVALGSQFALNVGGLKRDANDYILPHDLQGTSRREESTFARSHDYHAGLSWIYDRGYTGIAYSERHDKYGIPGDNPLYGLCKPSHGKLDCGSLVDQQAAMQANDGAAAWINLKEKRYDLKSELNDPFAGFSKLAAQATYTDYQHQEMDGDEPDTTFISKGTDARITLDNTPWAGWEGQFGTQYTQQKLTINGDEALMDPTVTKRYSVFGLQEKQVDQLHFQVSSRIDHQTIDIDGNDVDVGAKNYSGTAYSLAGSTDWAFKPNYKLSLTGSHQERLPLAQELYSNGAHMATNTFELGNDDLDKEKSNNIELGLHFDNDRLKYNVSAFQSWYDNFIYANTLDRFQDFRLIQYDQTNARFYGVDGDISYQLSPRYNAGLFGDYVRGKLDDAGNAPRIPGGRLGTRIKADFGQGYSGTAEYYHVFNQDDIANYETEGKGYNMLNMGLAYDGQINAKAGYQLYAKANNLLDSKVYLHESFLSDVPQIGRNFTMGVNFNF</sequence>
<reference evidence="15 16" key="1">
    <citation type="journal article" date="2004" name="Nucleic Acids Res.">
        <title>Unique features revealed by the genome sequence of Acinetobacter sp. ADP1, a versatile and naturally transformation competent bacterium.</title>
        <authorList>
            <person name="Barbe V."/>
            <person name="Vallenet D."/>
            <person name="Fonknechten N."/>
            <person name="Kreimeyer A."/>
            <person name="Oztas S."/>
            <person name="Labarre L."/>
            <person name="Cruveiller S."/>
            <person name="Robert C."/>
            <person name="Duprat S."/>
            <person name="Wincker P."/>
            <person name="Ornston L.N."/>
            <person name="Weissenbach J."/>
            <person name="Marliere P."/>
            <person name="Cohen G.N."/>
            <person name="Medigue C."/>
        </authorList>
    </citation>
    <scope>NUCLEOTIDE SEQUENCE [LARGE SCALE GENOMIC DNA]</scope>
    <source>
        <strain evidence="16">ATCC 33305 / BD413 / ADP1</strain>
    </source>
</reference>
<dbReference type="InterPro" id="IPR012910">
    <property type="entry name" value="Plug_dom"/>
</dbReference>
<dbReference type="PROSITE" id="PS01156">
    <property type="entry name" value="TONB_DEPENDENT_REC_2"/>
    <property type="match status" value="1"/>
</dbReference>
<dbReference type="PANTHER" id="PTHR30069:SF40">
    <property type="entry name" value="TONB-DEPENDENT RECEPTOR NMB0964-RELATED"/>
    <property type="match status" value="1"/>
</dbReference>
<dbReference type="GO" id="GO:0009279">
    <property type="term" value="C:cell outer membrane"/>
    <property type="evidence" value="ECO:0007669"/>
    <property type="project" value="UniProtKB-SubCell"/>
</dbReference>
<dbReference type="EMBL" id="CR543861">
    <property type="protein sequence ID" value="CAG67535.1"/>
    <property type="molecule type" value="Genomic_DNA"/>
</dbReference>
<feature type="domain" description="TonB-dependent receptor-like beta-barrel" evidence="13">
    <location>
        <begin position="190"/>
        <end position="663"/>
    </location>
</feature>
<evidence type="ECO:0000256" key="5">
    <source>
        <dbReference type="ARBA" id="ARBA00022729"/>
    </source>
</evidence>
<dbReference type="PROSITE" id="PS52016">
    <property type="entry name" value="TONB_DEPENDENT_REC_3"/>
    <property type="match status" value="1"/>
</dbReference>
<keyword evidence="4 9" id="KW-0812">Transmembrane</keyword>
<keyword evidence="5 12" id="KW-0732">Signal</keyword>
<dbReference type="eggNOG" id="COG4206">
    <property type="taxonomic scope" value="Bacteria"/>
</dbReference>
<keyword evidence="6 11" id="KW-0798">TonB box</keyword>
<keyword evidence="8 9" id="KW-0998">Cell outer membrane</keyword>
<dbReference type="InterPro" id="IPR010917">
    <property type="entry name" value="TonB_rcpt_CS"/>
</dbReference>
<evidence type="ECO:0000256" key="8">
    <source>
        <dbReference type="ARBA" id="ARBA00023237"/>
    </source>
</evidence>
<dbReference type="KEGG" id="aci:ACIAD0612"/>
<evidence type="ECO:0000313" key="16">
    <source>
        <dbReference type="Proteomes" id="UP000000430"/>
    </source>
</evidence>
<gene>
    <name evidence="15" type="ordered locus">ACIAD0612</name>
</gene>
<evidence type="ECO:0000259" key="13">
    <source>
        <dbReference type="Pfam" id="PF00593"/>
    </source>
</evidence>
<keyword evidence="3 9" id="KW-1134">Transmembrane beta strand</keyword>
<dbReference type="HOGENOM" id="CLU_008287_10_1_6"/>
<feature type="domain" description="TonB-dependent receptor plug" evidence="14">
    <location>
        <begin position="66"/>
        <end position="159"/>
    </location>
</feature>
<evidence type="ECO:0000256" key="12">
    <source>
        <dbReference type="SAM" id="SignalP"/>
    </source>
</evidence>
<evidence type="ECO:0000259" key="14">
    <source>
        <dbReference type="Pfam" id="PF07715"/>
    </source>
</evidence>
<dbReference type="GO" id="GO:0015344">
    <property type="term" value="F:siderophore uptake transmembrane transporter activity"/>
    <property type="evidence" value="ECO:0007669"/>
    <property type="project" value="TreeGrafter"/>
</dbReference>
<keyword evidence="15" id="KW-0675">Receptor</keyword>
<keyword evidence="7 9" id="KW-0472">Membrane</keyword>
<dbReference type="Proteomes" id="UP000000430">
    <property type="component" value="Chromosome"/>
</dbReference>
<evidence type="ECO:0000313" key="15">
    <source>
        <dbReference type="EMBL" id="CAG67535.1"/>
    </source>
</evidence>
<evidence type="ECO:0000256" key="10">
    <source>
        <dbReference type="PROSITE-ProRule" id="PRU10144"/>
    </source>
</evidence>
<dbReference type="Gene3D" id="2.40.170.20">
    <property type="entry name" value="TonB-dependent receptor, beta-barrel domain"/>
    <property type="match status" value="1"/>
</dbReference>
<protein>
    <submittedName>
        <fullName evidence="15">Putative TonB-dependent receptor protein</fullName>
    </submittedName>
</protein>
<evidence type="ECO:0000256" key="4">
    <source>
        <dbReference type="ARBA" id="ARBA00022692"/>
    </source>
</evidence>
<evidence type="ECO:0000256" key="11">
    <source>
        <dbReference type="RuleBase" id="RU003357"/>
    </source>
</evidence>
<evidence type="ECO:0000256" key="7">
    <source>
        <dbReference type="ARBA" id="ARBA00023136"/>
    </source>
</evidence>
<keyword evidence="2 9" id="KW-0813">Transport</keyword>
<evidence type="ECO:0000256" key="2">
    <source>
        <dbReference type="ARBA" id="ARBA00022448"/>
    </source>
</evidence>
<dbReference type="Gene3D" id="2.170.130.10">
    <property type="entry name" value="TonB-dependent receptor, plug domain"/>
    <property type="match status" value="1"/>
</dbReference>
<dbReference type="InterPro" id="IPR049843">
    <property type="entry name" value="ZnuD"/>
</dbReference>
<feature type="chain" id="PRO_5004273942" evidence="12">
    <location>
        <begin position="31"/>
        <end position="693"/>
    </location>
</feature>
<dbReference type="PANTHER" id="PTHR30069">
    <property type="entry name" value="TONB-DEPENDENT OUTER MEMBRANE RECEPTOR"/>
    <property type="match status" value="1"/>
</dbReference>
<name>Q6FEH3_ACIAD</name>
<feature type="signal peptide" evidence="12">
    <location>
        <begin position="1"/>
        <end position="30"/>
    </location>
</feature>
<dbReference type="SUPFAM" id="SSF56935">
    <property type="entry name" value="Porins"/>
    <property type="match status" value="1"/>
</dbReference>
<dbReference type="InterPro" id="IPR037066">
    <property type="entry name" value="Plug_dom_sf"/>
</dbReference>
<comment type="subcellular location">
    <subcellularLocation>
        <location evidence="1 9">Cell outer membrane</location>
        <topology evidence="1 9">Multi-pass membrane protein</topology>
    </subcellularLocation>
</comment>
<dbReference type="InterPro" id="IPR036942">
    <property type="entry name" value="Beta-barrel_TonB_sf"/>
</dbReference>
<dbReference type="AlphaFoldDB" id="Q6FEH3"/>
<dbReference type="NCBIfam" id="NF038289">
    <property type="entry name" value="Zn_piracy_ZnuD"/>
    <property type="match status" value="1"/>
</dbReference>
<evidence type="ECO:0000256" key="3">
    <source>
        <dbReference type="ARBA" id="ARBA00022452"/>
    </source>
</evidence>
<evidence type="ECO:0000256" key="6">
    <source>
        <dbReference type="ARBA" id="ARBA00023077"/>
    </source>
</evidence>
<dbReference type="InterPro" id="IPR039426">
    <property type="entry name" value="TonB-dep_rcpt-like"/>
</dbReference>
<evidence type="ECO:0000256" key="1">
    <source>
        <dbReference type="ARBA" id="ARBA00004571"/>
    </source>
</evidence>
<organism evidence="15 16">
    <name type="scientific">Acinetobacter baylyi (strain ATCC 33305 / BD413 / ADP1)</name>
    <dbReference type="NCBI Taxonomy" id="62977"/>
    <lineage>
        <taxon>Bacteria</taxon>
        <taxon>Pseudomonadati</taxon>
        <taxon>Pseudomonadota</taxon>
        <taxon>Gammaproteobacteria</taxon>
        <taxon>Moraxellales</taxon>
        <taxon>Moraxellaceae</taxon>
        <taxon>Acinetobacter</taxon>
    </lineage>
</organism>
<dbReference type="STRING" id="202950.GCA_001485005_00848"/>
<evidence type="ECO:0000256" key="9">
    <source>
        <dbReference type="PROSITE-ProRule" id="PRU01360"/>
    </source>
</evidence>
<dbReference type="GO" id="GO:0044718">
    <property type="term" value="P:siderophore transmembrane transport"/>
    <property type="evidence" value="ECO:0007669"/>
    <property type="project" value="TreeGrafter"/>
</dbReference>